<keyword evidence="3" id="KW-1185">Reference proteome</keyword>
<organism evidence="2 3">
    <name type="scientific">Acer saccharum</name>
    <name type="common">Sugar maple</name>
    <dbReference type="NCBI Taxonomy" id="4024"/>
    <lineage>
        <taxon>Eukaryota</taxon>
        <taxon>Viridiplantae</taxon>
        <taxon>Streptophyta</taxon>
        <taxon>Embryophyta</taxon>
        <taxon>Tracheophyta</taxon>
        <taxon>Spermatophyta</taxon>
        <taxon>Magnoliopsida</taxon>
        <taxon>eudicotyledons</taxon>
        <taxon>Gunneridae</taxon>
        <taxon>Pentapetalae</taxon>
        <taxon>rosids</taxon>
        <taxon>malvids</taxon>
        <taxon>Sapindales</taxon>
        <taxon>Sapindaceae</taxon>
        <taxon>Hippocastanoideae</taxon>
        <taxon>Acereae</taxon>
        <taxon>Acer</taxon>
    </lineage>
</organism>
<evidence type="ECO:0000256" key="1">
    <source>
        <dbReference type="SAM" id="Phobius"/>
    </source>
</evidence>
<dbReference type="PANTHER" id="PTHR48223:SF1">
    <property type="entry name" value="ABC TRANSMEMBRANE TYPE-1 DOMAIN-CONTAINING PROTEIN"/>
    <property type="match status" value="1"/>
</dbReference>
<feature type="transmembrane region" description="Helical" evidence="1">
    <location>
        <begin position="202"/>
        <end position="221"/>
    </location>
</feature>
<feature type="transmembrane region" description="Helical" evidence="1">
    <location>
        <begin position="227"/>
        <end position="251"/>
    </location>
</feature>
<dbReference type="EMBL" id="JAUESC010000382">
    <property type="protein sequence ID" value="KAK0587663.1"/>
    <property type="molecule type" value="Genomic_DNA"/>
</dbReference>
<reference evidence="2" key="2">
    <citation type="submission" date="2023-06" db="EMBL/GenBank/DDBJ databases">
        <authorList>
            <person name="Swenson N.G."/>
            <person name="Wegrzyn J.L."/>
            <person name="Mcevoy S.L."/>
        </authorList>
    </citation>
    <scope>NUCLEOTIDE SEQUENCE</scope>
    <source>
        <strain evidence="2">NS2018</strain>
        <tissue evidence="2">Leaf</tissue>
    </source>
</reference>
<comment type="caution">
    <text evidence="2">The sequence shown here is derived from an EMBL/GenBank/DDBJ whole genome shotgun (WGS) entry which is preliminary data.</text>
</comment>
<keyword evidence="1" id="KW-0472">Membrane</keyword>
<dbReference type="PANTHER" id="PTHR48223">
    <property type="entry name" value="DEFECTIVE 2759, PUTATIVE ISOFORM 1-RELATED"/>
    <property type="match status" value="1"/>
</dbReference>
<evidence type="ECO:0000313" key="2">
    <source>
        <dbReference type="EMBL" id="KAK0587663.1"/>
    </source>
</evidence>
<name>A0AA39SAG1_ACESA</name>
<sequence>MKVQKMALIMQAEGIGRGVSLTPDVVVGTSTEGQVALFEQMLMISEENVLARLFGGDNGVGNPSIAGFICNISSRSLSLSRGLTLRRHVTTVHVVGKKERCLSLKRNFCLSVGSPNVFGVRVKPVKISAFKGSAQNNESGGRASGSKISKNSIKLSYIPKERSPAIHQLFKKWLTMLRTQSPSQVVREDLGEKLPAREKIPLLIFVPMYLAVNVIYGTGVSKELTPLWVFGPLIVALYVKMFQWLYALYVFSFKQTVKVVTNLPTYYLLAYNYIARGSS</sequence>
<proteinExistence type="predicted"/>
<dbReference type="Proteomes" id="UP001168877">
    <property type="component" value="Unassembled WGS sequence"/>
</dbReference>
<reference evidence="2" key="1">
    <citation type="journal article" date="2022" name="Plant J.">
        <title>Strategies of tolerance reflected in two North American maple genomes.</title>
        <authorList>
            <person name="McEvoy S.L."/>
            <person name="Sezen U.U."/>
            <person name="Trouern-Trend A."/>
            <person name="McMahon S.M."/>
            <person name="Schaberg P.G."/>
            <person name="Yang J."/>
            <person name="Wegrzyn J.L."/>
            <person name="Swenson N.G."/>
        </authorList>
    </citation>
    <scope>NUCLEOTIDE SEQUENCE</scope>
    <source>
        <strain evidence="2">NS2018</strain>
    </source>
</reference>
<keyword evidence="1" id="KW-1133">Transmembrane helix</keyword>
<accession>A0AA39SAG1</accession>
<protein>
    <submittedName>
        <fullName evidence="2">Uncharacterized protein</fullName>
    </submittedName>
</protein>
<gene>
    <name evidence="2" type="ORF">LWI29_026542</name>
</gene>
<keyword evidence="1" id="KW-0812">Transmembrane</keyword>
<dbReference type="AlphaFoldDB" id="A0AA39SAG1"/>
<evidence type="ECO:0000313" key="3">
    <source>
        <dbReference type="Proteomes" id="UP001168877"/>
    </source>
</evidence>